<evidence type="ECO:0008006" key="14">
    <source>
        <dbReference type="Google" id="ProtNLM"/>
    </source>
</evidence>
<feature type="compositionally biased region" description="Basic and acidic residues" evidence="9">
    <location>
        <begin position="376"/>
        <end position="417"/>
    </location>
</feature>
<accession>A0A1D1V384</accession>
<dbReference type="SMART" id="SM00326">
    <property type="entry name" value="SH3"/>
    <property type="match status" value="1"/>
</dbReference>
<dbReference type="SUPFAM" id="SSF55753">
    <property type="entry name" value="Actin depolymerizing proteins"/>
    <property type="match status" value="1"/>
</dbReference>
<evidence type="ECO:0000259" key="10">
    <source>
        <dbReference type="PROSITE" id="PS50002"/>
    </source>
</evidence>
<feature type="domain" description="SH3" evidence="10">
    <location>
        <begin position="702"/>
        <end position="760"/>
    </location>
</feature>
<evidence type="ECO:0000256" key="7">
    <source>
        <dbReference type="ARBA" id="ARBA00023212"/>
    </source>
</evidence>
<dbReference type="EMBL" id="BDGG01000003">
    <property type="protein sequence ID" value="GAU96191.1"/>
    <property type="molecule type" value="Genomic_DNA"/>
</dbReference>
<feature type="compositionally biased region" description="Polar residues" evidence="9">
    <location>
        <begin position="353"/>
        <end position="370"/>
    </location>
</feature>
<evidence type="ECO:0000259" key="11">
    <source>
        <dbReference type="PROSITE" id="PS51263"/>
    </source>
</evidence>
<evidence type="ECO:0000256" key="9">
    <source>
        <dbReference type="SAM" id="MobiDB-lite"/>
    </source>
</evidence>
<dbReference type="GO" id="GO:0005884">
    <property type="term" value="C:actin filament"/>
    <property type="evidence" value="ECO:0007669"/>
    <property type="project" value="TreeGrafter"/>
</dbReference>
<dbReference type="Gene3D" id="2.30.30.40">
    <property type="entry name" value="SH3 Domains"/>
    <property type="match status" value="1"/>
</dbReference>
<evidence type="ECO:0000256" key="4">
    <source>
        <dbReference type="ARBA" id="ARBA00022490"/>
    </source>
</evidence>
<evidence type="ECO:0000256" key="3">
    <source>
        <dbReference type="ARBA" id="ARBA00022443"/>
    </source>
</evidence>
<dbReference type="GO" id="GO:0030027">
    <property type="term" value="C:lamellipodium"/>
    <property type="evidence" value="ECO:0007669"/>
    <property type="project" value="TreeGrafter"/>
</dbReference>
<dbReference type="GO" id="GO:0014069">
    <property type="term" value="C:postsynaptic density"/>
    <property type="evidence" value="ECO:0007669"/>
    <property type="project" value="TreeGrafter"/>
</dbReference>
<dbReference type="PRINTS" id="PR00452">
    <property type="entry name" value="SH3DOMAIN"/>
</dbReference>
<feature type="domain" description="ADF-H" evidence="11">
    <location>
        <begin position="2"/>
        <end position="132"/>
    </location>
</feature>
<dbReference type="SUPFAM" id="SSF50044">
    <property type="entry name" value="SH3-domain"/>
    <property type="match status" value="1"/>
</dbReference>
<feature type="compositionally biased region" description="Polar residues" evidence="9">
    <location>
        <begin position="215"/>
        <end position="231"/>
    </location>
</feature>
<dbReference type="InterPro" id="IPR001452">
    <property type="entry name" value="SH3_domain"/>
</dbReference>
<feature type="compositionally biased region" description="Basic and acidic residues" evidence="9">
    <location>
        <begin position="442"/>
        <end position="495"/>
    </location>
</feature>
<dbReference type="InterPro" id="IPR036028">
    <property type="entry name" value="SH3-like_dom_sf"/>
</dbReference>
<protein>
    <recommendedName>
        <fullName evidence="14">SH3 domain-containing protein</fullName>
    </recommendedName>
</protein>
<name>A0A1D1V384_RAMVA</name>
<dbReference type="GO" id="GO:0048812">
    <property type="term" value="P:neuron projection morphogenesis"/>
    <property type="evidence" value="ECO:0007669"/>
    <property type="project" value="TreeGrafter"/>
</dbReference>
<dbReference type="GO" id="GO:0030833">
    <property type="term" value="P:regulation of actin filament polymerization"/>
    <property type="evidence" value="ECO:0007669"/>
    <property type="project" value="TreeGrafter"/>
</dbReference>
<dbReference type="InterPro" id="IPR035717">
    <property type="entry name" value="Drebrin-like_SH3"/>
</dbReference>
<feature type="compositionally biased region" description="Polar residues" evidence="9">
    <location>
        <begin position="503"/>
        <end position="521"/>
    </location>
</feature>
<comment type="subcellular location">
    <subcellularLocation>
        <location evidence="1">Cytoplasm</location>
        <location evidence="1">Cytoskeleton</location>
    </subcellularLocation>
</comment>
<dbReference type="Pfam" id="PF14604">
    <property type="entry name" value="SH3_9"/>
    <property type="match status" value="1"/>
</dbReference>
<dbReference type="GO" id="GO:0045773">
    <property type="term" value="P:positive regulation of axon extension"/>
    <property type="evidence" value="ECO:0007669"/>
    <property type="project" value="TreeGrafter"/>
</dbReference>
<dbReference type="PROSITE" id="PS51263">
    <property type="entry name" value="ADF_H"/>
    <property type="match status" value="1"/>
</dbReference>
<evidence type="ECO:0000313" key="12">
    <source>
        <dbReference type="EMBL" id="GAU96191.1"/>
    </source>
</evidence>
<keyword evidence="7" id="KW-0206">Cytoskeleton</keyword>
<evidence type="ECO:0000313" key="13">
    <source>
        <dbReference type="Proteomes" id="UP000186922"/>
    </source>
</evidence>
<feature type="compositionally biased region" description="Basic and acidic residues" evidence="9">
    <location>
        <begin position="312"/>
        <end position="331"/>
    </location>
</feature>
<dbReference type="SMART" id="SM00102">
    <property type="entry name" value="ADF"/>
    <property type="match status" value="1"/>
</dbReference>
<dbReference type="OrthoDB" id="5971719at2759"/>
<feature type="compositionally biased region" description="Polar residues" evidence="9">
    <location>
        <begin position="688"/>
        <end position="700"/>
    </location>
</feature>
<evidence type="ECO:0000256" key="5">
    <source>
        <dbReference type="ARBA" id="ARBA00023054"/>
    </source>
</evidence>
<keyword evidence="4" id="KW-0963">Cytoplasm</keyword>
<dbReference type="PANTHER" id="PTHR10829">
    <property type="entry name" value="CORTACTIN AND DREBRIN"/>
    <property type="match status" value="1"/>
</dbReference>
<keyword evidence="6" id="KW-0009">Actin-binding</keyword>
<feature type="region of interest" description="Disordered" evidence="9">
    <location>
        <begin position="179"/>
        <end position="582"/>
    </location>
</feature>
<dbReference type="PANTHER" id="PTHR10829:SF25">
    <property type="entry name" value="DREBRIN-LIKE PROTEIN"/>
    <property type="match status" value="1"/>
</dbReference>
<keyword evidence="13" id="KW-1185">Reference proteome</keyword>
<dbReference type="InterPro" id="IPR002108">
    <property type="entry name" value="ADF-H"/>
</dbReference>
<dbReference type="GO" id="GO:0030425">
    <property type="term" value="C:dendrite"/>
    <property type="evidence" value="ECO:0007669"/>
    <property type="project" value="TreeGrafter"/>
</dbReference>
<dbReference type="GO" id="GO:0045211">
    <property type="term" value="C:postsynaptic membrane"/>
    <property type="evidence" value="ECO:0007669"/>
    <property type="project" value="TreeGrafter"/>
</dbReference>
<sequence>MALNLSKHEEELRRAAQQVVDTSSVNWAVVGYEGQSNTLHVVAVGDGDLEEMAEHLSTGSCMYAFCRVKDTKTTLFKYVFIVWQGEGAPDTRRGICSNHIRPVSALFKGTHVTITARTEDEVEPAAILAKVSNASASKFDFDMPSQRSSSPPPAPVGSVYKKIVPSVEMSVAKEREKFWQDQERNDGQSNQTTQSSPSRPSVVPPKPARLGDVSATASGSTLKPNYVNAQRKQWEESQKESQSNGDSLPKKATNGTSKFFKDREVPVPNQSFSRPALPTGLVKTQVDPLAKKRAEDERKRFEHAQQDGMDDEKERRLKAEKMRQERMKEAQDLISGRANQEEAVMPNKPGQRISHSTGNQASKSQTSVNMSAGRDIAMDSYRDAERRKFEEQQKDSENDERERRLRSEALRQERLRELASLTHKKKSTESEGVFQTIGQTMSDRKQSASKKAEDPELVARREEEKRKWEEAQRESQIEEEERRKRAEKLKQERAQEAAALITNRGTKTASARSMFFQQDESPVQEKPRAPYMKSPTSLTASTVAAPKSPRSPDVEFPQYHGSSHPHHPNRKAEADEEERRHVADELTKHDCVDAVLPSAPAHNVNSAFQEKLRVASPTENSYEEEQRTSVVEHVTQERDLPVSPPVTTTSPPAMNAWKSGLPLRPPSDDEAEDDEWGADENSHHVAPTKTSPTAASSVAETSKTVRARALYDYQAGDDTEISFDPGEIITNIDQIDPGWWQGMTPRGEYGLFPANYVELL</sequence>
<evidence type="ECO:0000256" key="8">
    <source>
        <dbReference type="PROSITE-ProRule" id="PRU00192"/>
    </source>
</evidence>
<organism evidence="12 13">
    <name type="scientific">Ramazzottius varieornatus</name>
    <name type="common">Water bear</name>
    <name type="synonym">Tardigrade</name>
    <dbReference type="NCBI Taxonomy" id="947166"/>
    <lineage>
        <taxon>Eukaryota</taxon>
        <taxon>Metazoa</taxon>
        <taxon>Ecdysozoa</taxon>
        <taxon>Tardigrada</taxon>
        <taxon>Eutardigrada</taxon>
        <taxon>Parachela</taxon>
        <taxon>Hypsibioidea</taxon>
        <taxon>Ramazzottiidae</taxon>
        <taxon>Ramazzottius</taxon>
    </lineage>
</organism>
<dbReference type="GO" id="GO:0030427">
    <property type="term" value="C:site of polarized growth"/>
    <property type="evidence" value="ECO:0007669"/>
    <property type="project" value="TreeGrafter"/>
</dbReference>
<dbReference type="FunFam" id="2.30.30.40:FF:000046">
    <property type="entry name" value="Drebrin-like protein isoform B"/>
    <property type="match status" value="1"/>
</dbReference>
<dbReference type="AlphaFoldDB" id="A0A1D1V384"/>
<dbReference type="GO" id="GO:0098974">
    <property type="term" value="P:postsynaptic actin cytoskeleton organization"/>
    <property type="evidence" value="ECO:0007669"/>
    <property type="project" value="TreeGrafter"/>
</dbReference>
<gene>
    <name evidence="12" type="primary">RvY_07674-1</name>
    <name evidence="12" type="synonym">RvY_07674.1</name>
    <name evidence="12" type="ORF">RvY_07674</name>
</gene>
<reference evidence="12 13" key="1">
    <citation type="journal article" date="2016" name="Nat. Commun.">
        <title>Extremotolerant tardigrade genome and improved radiotolerance of human cultured cells by tardigrade-unique protein.</title>
        <authorList>
            <person name="Hashimoto T."/>
            <person name="Horikawa D.D."/>
            <person name="Saito Y."/>
            <person name="Kuwahara H."/>
            <person name="Kozuka-Hata H."/>
            <person name="Shin-I T."/>
            <person name="Minakuchi Y."/>
            <person name="Ohishi K."/>
            <person name="Motoyama A."/>
            <person name="Aizu T."/>
            <person name="Enomoto A."/>
            <person name="Kondo K."/>
            <person name="Tanaka S."/>
            <person name="Hara Y."/>
            <person name="Koshikawa S."/>
            <person name="Sagara H."/>
            <person name="Miura T."/>
            <person name="Yokobori S."/>
            <person name="Miyagawa K."/>
            <person name="Suzuki Y."/>
            <person name="Kubo T."/>
            <person name="Oyama M."/>
            <person name="Kohara Y."/>
            <person name="Fujiyama A."/>
            <person name="Arakawa K."/>
            <person name="Katayama T."/>
            <person name="Toyoda A."/>
            <person name="Kunieda T."/>
        </authorList>
    </citation>
    <scope>NUCLEOTIDE SEQUENCE [LARGE SCALE GENOMIC DNA]</scope>
    <source>
        <strain evidence="12 13">YOKOZUNA-1</strain>
    </source>
</reference>
<proteinExistence type="inferred from homology"/>
<keyword evidence="3 8" id="KW-0728">SH3 domain</keyword>
<comment type="similarity">
    <text evidence="2">Belongs to the ABP1 family.</text>
</comment>
<dbReference type="InterPro" id="IPR029006">
    <property type="entry name" value="ADF-H/Gelsolin-like_dom_sf"/>
</dbReference>
<evidence type="ECO:0000256" key="6">
    <source>
        <dbReference type="ARBA" id="ARBA00023203"/>
    </source>
</evidence>
<feature type="compositionally biased region" description="Basic and acidic residues" evidence="9">
    <location>
        <begin position="570"/>
        <end position="582"/>
    </location>
</feature>
<evidence type="ECO:0000256" key="2">
    <source>
        <dbReference type="ARBA" id="ARBA00011039"/>
    </source>
</evidence>
<dbReference type="STRING" id="947166.A0A1D1V384"/>
<feature type="compositionally biased region" description="Basic and acidic residues" evidence="9">
    <location>
        <begin position="289"/>
        <end position="305"/>
    </location>
</feature>
<dbReference type="Gene3D" id="3.40.20.10">
    <property type="entry name" value="Severin"/>
    <property type="match status" value="1"/>
</dbReference>
<dbReference type="GO" id="GO:0030864">
    <property type="term" value="C:cortical actin cytoskeleton"/>
    <property type="evidence" value="ECO:0007669"/>
    <property type="project" value="TreeGrafter"/>
</dbReference>
<dbReference type="Pfam" id="PF00241">
    <property type="entry name" value="Cofilin_ADF"/>
    <property type="match status" value="1"/>
</dbReference>
<dbReference type="Proteomes" id="UP000186922">
    <property type="component" value="Unassembled WGS sequence"/>
</dbReference>
<feature type="region of interest" description="Disordered" evidence="9">
    <location>
        <begin position="605"/>
        <end position="700"/>
    </location>
</feature>
<dbReference type="GO" id="GO:0051015">
    <property type="term" value="F:actin filament binding"/>
    <property type="evidence" value="ECO:0007669"/>
    <property type="project" value="TreeGrafter"/>
</dbReference>
<feature type="compositionally biased region" description="Acidic residues" evidence="9">
    <location>
        <begin position="668"/>
        <end position="678"/>
    </location>
</feature>
<comment type="caution">
    <text evidence="12">The sequence shown here is derived from an EMBL/GenBank/DDBJ whole genome shotgun (WGS) entry which is preliminary data.</text>
</comment>
<dbReference type="CDD" id="cd11281">
    <property type="entry name" value="ADF_drebrin_like"/>
    <property type="match status" value="1"/>
</dbReference>
<keyword evidence="5" id="KW-0175">Coiled coil</keyword>
<evidence type="ECO:0000256" key="1">
    <source>
        <dbReference type="ARBA" id="ARBA00004245"/>
    </source>
</evidence>
<dbReference type="PROSITE" id="PS50002">
    <property type="entry name" value="SH3"/>
    <property type="match status" value="1"/>
</dbReference>
<dbReference type="CDD" id="cd11960">
    <property type="entry name" value="SH3_Abp1_eu"/>
    <property type="match status" value="1"/>
</dbReference>